<dbReference type="AlphaFoldDB" id="A0A8K0GF71"/>
<dbReference type="EMBL" id="VTPC01002746">
    <property type="protein sequence ID" value="KAF2899577.1"/>
    <property type="molecule type" value="Genomic_DNA"/>
</dbReference>
<keyword evidence="1" id="KW-0732">Signal</keyword>
<feature type="signal peptide" evidence="1">
    <location>
        <begin position="1"/>
        <end position="24"/>
    </location>
</feature>
<gene>
    <name evidence="2" type="ORF">ILUMI_06597</name>
</gene>
<evidence type="ECO:0000313" key="3">
    <source>
        <dbReference type="Proteomes" id="UP000801492"/>
    </source>
</evidence>
<name>A0A8K0GF71_IGNLU</name>
<reference evidence="2" key="1">
    <citation type="submission" date="2019-08" db="EMBL/GenBank/DDBJ databases">
        <title>The genome of the North American firefly Photinus pyralis.</title>
        <authorList>
            <consortium name="Photinus pyralis genome working group"/>
            <person name="Fallon T.R."/>
            <person name="Sander Lower S.E."/>
            <person name="Weng J.-K."/>
        </authorList>
    </citation>
    <scope>NUCLEOTIDE SEQUENCE</scope>
    <source>
        <strain evidence="2">TRF0915ILg1</strain>
        <tissue evidence="2">Whole body</tissue>
    </source>
</reference>
<sequence>MPSGPGTEVLHFLMALFTFSVVIGTKGSLRYSAGGWTAGKFSGTVNDIAGLRFQSGENLHKQAALLSALVMDNLLHECKPAASEPSVATTPLIAKWVTRMRFAVRQDSAWLLVPWKKMELNYLWIKRLWIQTIAMEMVVDTSGEQYIIRYGTSTWLKAAAEHLMLKSLLTTKISKHFRFLNPRDTKKERSVFKIAKAMPVKIFSTKVLGEWKLLNIDPEVKALDENFSCEQYCKKDNQTKKCE</sequence>
<proteinExistence type="predicted"/>
<keyword evidence="3" id="KW-1185">Reference proteome</keyword>
<evidence type="ECO:0000313" key="2">
    <source>
        <dbReference type="EMBL" id="KAF2899577.1"/>
    </source>
</evidence>
<dbReference type="Proteomes" id="UP000801492">
    <property type="component" value="Unassembled WGS sequence"/>
</dbReference>
<accession>A0A8K0GF71</accession>
<organism evidence="2 3">
    <name type="scientific">Ignelater luminosus</name>
    <name type="common">Cucubano</name>
    <name type="synonym">Pyrophorus luminosus</name>
    <dbReference type="NCBI Taxonomy" id="2038154"/>
    <lineage>
        <taxon>Eukaryota</taxon>
        <taxon>Metazoa</taxon>
        <taxon>Ecdysozoa</taxon>
        <taxon>Arthropoda</taxon>
        <taxon>Hexapoda</taxon>
        <taxon>Insecta</taxon>
        <taxon>Pterygota</taxon>
        <taxon>Neoptera</taxon>
        <taxon>Endopterygota</taxon>
        <taxon>Coleoptera</taxon>
        <taxon>Polyphaga</taxon>
        <taxon>Elateriformia</taxon>
        <taxon>Elateroidea</taxon>
        <taxon>Elateridae</taxon>
        <taxon>Agrypninae</taxon>
        <taxon>Pyrophorini</taxon>
        <taxon>Ignelater</taxon>
    </lineage>
</organism>
<evidence type="ECO:0000256" key="1">
    <source>
        <dbReference type="SAM" id="SignalP"/>
    </source>
</evidence>
<feature type="chain" id="PRO_5035476071" evidence="1">
    <location>
        <begin position="25"/>
        <end position="243"/>
    </location>
</feature>
<dbReference type="OrthoDB" id="6498426at2759"/>
<protein>
    <submittedName>
        <fullName evidence="2">Uncharacterized protein</fullName>
    </submittedName>
</protein>
<comment type="caution">
    <text evidence="2">The sequence shown here is derived from an EMBL/GenBank/DDBJ whole genome shotgun (WGS) entry which is preliminary data.</text>
</comment>